<evidence type="ECO:0000313" key="10">
    <source>
        <dbReference type="EMBL" id="KAL0110254.1"/>
    </source>
</evidence>
<evidence type="ECO:0000256" key="8">
    <source>
        <dbReference type="SAM" id="MobiDB-lite"/>
    </source>
</evidence>
<evidence type="ECO:0000256" key="2">
    <source>
        <dbReference type="ARBA" id="ARBA00004481"/>
    </source>
</evidence>
<dbReference type="AlphaFoldDB" id="A0AAW2F5V1"/>
<keyword evidence="6" id="KW-0862">Zinc</keyword>
<accession>A0AAW2F5V1</accession>
<dbReference type="PANTHER" id="PTHR23292:SF14">
    <property type="entry name" value="FI16615P1-RELATED"/>
    <property type="match status" value="1"/>
</dbReference>
<evidence type="ECO:0000256" key="3">
    <source>
        <dbReference type="ARBA" id="ARBA00004630"/>
    </source>
</evidence>
<dbReference type="Proteomes" id="UP001430953">
    <property type="component" value="Unassembled WGS sequence"/>
</dbReference>
<keyword evidence="7" id="KW-0472">Membrane</keyword>
<dbReference type="Pfam" id="PF10601">
    <property type="entry name" value="zf-LITAF-like"/>
    <property type="match status" value="1"/>
</dbReference>
<feature type="compositionally biased region" description="Polar residues" evidence="8">
    <location>
        <begin position="75"/>
        <end position="87"/>
    </location>
</feature>
<dbReference type="PANTHER" id="PTHR23292">
    <property type="entry name" value="LIPOPOLYSACCHARIDE-INDUCED TUMOR NECROSIS FACTOR-ALPHA FACTOR"/>
    <property type="match status" value="1"/>
</dbReference>
<keyword evidence="5" id="KW-0479">Metal-binding</keyword>
<evidence type="ECO:0000256" key="7">
    <source>
        <dbReference type="ARBA" id="ARBA00023136"/>
    </source>
</evidence>
<sequence>MEKNVGFVAPNTQPSAPLPTAPPSYEEAIATAGGTLTHPPVIPTPYPLGNAPIQMPMPYNQPPNQTTVPAPSAYPGSSHSTSQPHFNAELNSAPQTEVRVVQHHIVYALGPNAVKMSCPTCRADIKTTTISDHQPSAHICCIVLCLLGCCLCSCLPYCMNAFMSVHHFCPSCKNYIGTWKG</sequence>
<comment type="subcellular location">
    <subcellularLocation>
        <location evidence="2">Endosome membrane</location>
        <topology evidence="2">Peripheral membrane protein</topology>
    </subcellularLocation>
    <subcellularLocation>
        <location evidence="1">Late endosome membrane</location>
    </subcellularLocation>
    <subcellularLocation>
        <location evidence="3">Lysosome membrane</location>
        <topology evidence="3">Peripheral membrane protein</topology>
        <orientation evidence="3">Cytoplasmic side</orientation>
    </subcellularLocation>
</comment>
<dbReference type="GO" id="GO:0031902">
    <property type="term" value="C:late endosome membrane"/>
    <property type="evidence" value="ECO:0007669"/>
    <property type="project" value="UniProtKB-SubCell"/>
</dbReference>
<evidence type="ECO:0000313" key="11">
    <source>
        <dbReference type="Proteomes" id="UP001430953"/>
    </source>
</evidence>
<dbReference type="SMART" id="SM00714">
    <property type="entry name" value="LITAF"/>
    <property type="match status" value="1"/>
</dbReference>
<dbReference type="InterPro" id="IPR037519">
    <property type="entry name" value="LITAF_fam"/>
</dbReference>
<gene>
    <name evidence="10" type="ORF">PUN28_013719</name>
</gene>
<name>A0AAW2F5V1_9HYME</name>
<dbReference type="GO" id="GO:0005765">
    <property type="term" value="C:lysosomal membrane"/>
    <property type="evidence" value="ECO:0007669"/>
    <property type="project" value="UniProtKB-SubCell"/>
</dbReference>
<protein>
    <recommendedName>
        <fullName evidence="9">LITAF domain-containing protein</fullName>
    </recommendedName>
</protein>
<comment type="similarity">
    <text evidence="4">Belongs to the CDIP1/LITAF family.</text>
</comment>
<dbReference type="PROSITE" id="PS51837">
    <property type="entry name" value="LITAF"/>
    <property type="match status" value="1"/>
</dbReference>
<evidence type="ECO:0000256" key="1">
    <source>
        <dbReference type="ARBA" id="ARBA00004414"/>
    </source>
</evidence>
<dbReference type="InterPro" id="IPR006629">
    <property type="entry name" value="LITAF"/>
</dbReference>
<keyword evidence="11" id="KW-1185">Reference proteome</keyword>
<reference evidence="10 11" key="1">
    <citation type="submission" date="2023-03" db="EMBL/GenBank/DDBJ databases">
        <title>High recombination rates correlate with genetic variation in Cardiocondyla obscurior ants.</title>
        <authorList>
            <person name="Errbii M."/>
        </authorList>
    </citation>
    <scope>NUCLEOTIDE SEQUENCE [LARGE SCALE GENOMIC DNA]</scope>
    <source>
        <strain evidence="10">Alpha-2009</strain>
        <tissue evidence="10">Whole body</tissue>
    </source>
</reference>
<evidence type="ECO:0000256" key="4">
    <source>
        <dbReference type="ARBA" id="ARBA00005975"/>
    </source>
</evidence>
<dbReference type="GO" id="GO:0008270">
    <property type="term" value="F:zinc ion binding"/>
    <property type="evidence" value="ECO:0007669"/>
    <property type="project" value="TreeGrafter"/>
</dbReference>
<dbReference type="EMBL" id="JADYXP020000014">
    <property type="protein sequence ID" value="KAL0110254.1"/>
    <property type="molecule type" value="Genomic_DNA"/>
</dbReference>
<organism evidence="10 11">
    <name type="scientific">Cardiocondyla obscurior</name>
    <dbReference type="NCBI Taxonomy" id="286306"/>
    <lineage>
        <taxon>Eukaryota</taxon>
        <taxon>Metazoa</taxon>
        <taxon>Ecdysozoa</taxon>
        <taxon>Arthropoda</taxon>
        <taxon>Hexapoda</taxon>
        <taxon>Insecta</taxon>
        <taxon>Pterygota</taxon>
        <taxon>Neoptera</taxon>
        <taxon>Endopterygota</taxon>
        <taxon>Hymenoptera</taxon>
        <taxon>Apocrita</taxon>
        <taxon>Aculeata</taxon>
        <taxon>Formicoidea</taxon>
        <taxon>Formicidae</taxon>
        <taxon>Myrmicinae</taxon>
        <taxon>Cardiocondyla</taxon>
    </lineage>
</organism>
<proteinExistence type="inferred from homology"/>
<feature type="domain" description="LITAF" evidence="9">
    <location>
        <begin position="96"/>
        <end position="181"/>
    </location>
</feature>
<comment type="caution">
    <text evidence="10">The sequence shown here is derived from an EMBL/GenBank/DDBJ whole genome shotgun (WGS) entry which is preliminary data.</text>
</comment>
<evidence type="ECO:0000259" key="9">
    <source>
        <dbReference type="PROSITE" id="PS51837"/>
    </source>
</evidence>
<evidence type="ECO:0000256" key="5">
    <source>
        <dbReference type="ARBA" id="ARBA00022723"/>
    </source>
</evidence>
<feature type="region of interest" description="Disordered" evidence="8">
    <location>
        <begin position="60"/>
        <end position="87"/>
    </location>
</feature>
<evidence type="ECO:0000256" key="6">
    <source>
        <dbReference type="ARBA" id="ARBA00022833"/>
    </source>
</evidence>